<evidence type="ECO:0008006" key="3">
    <source>
        <dbReference type="Google" id="ProtNLM"/>
    </source>
</evidence>
<dbReference type="OrthoDB" id="6223698at2"/>
<dbReference type="AlphaFoldDB" id="A0A4P6P5D2"/>
<reference evidence="1 2" key="1">
    <citation type="submission" date="2018-12" db="EMBL/GenBank/DDBJ databases">
        <title>Complete genome of Litorilituus sediminis.</title>
        <authorList>
            <person name="Liu A."/>
            <person name="Rong J."/>
        </authorList>
    </citation>
    <scope>NUCLEOTIDE SEQUENCE [LARGE SCALE GENOMIC DNA]</scope>
    <source>
        <strain evidence="1 2">JCM 17549</strain>
    </source>
</reference>
<dbReference type="RefSeq" id="WP_130603236.1">
    <property type="nucleotide sequence ID" value="NZ_CP034759.1"/>
</dbReference>
<protein>
    <recommendedName>
        <fullName evidence="3">Surface antigen domain-containing protein</fullName>
    </recommendedName>
</protein>
<organism evidence="1 2">
    <name type="scientific">Litorilituus sediminis</name>
    <dbReference type="NCBI Taxonomy" id="718192"/>
    <lineage>
        <taxon>Bacteria</taxon>
        <taxon>Pseudomonadati</taxon>
        <taxon>Pseudomonadota</taxon>
        <taxon>Gammaproteobacteria</taxon>
        <taxon>Alteromonadales</taxon>
        <taxon>Colwelliaceae</taxon>
        <taxon>Litorilituus</taxon>
    </lineage>
</organism>
<evidence type="ECO:0000313" key="1">
    <source>
        <dbReference type="EMBL" id="QBG36771.1"/>
    </source>
</evidence>
<dbReference type="EMBL" id="CP034759">
    <property type="protein sequence ID" value="QBG36771.1"/>
    <property type="molecule type" value="Genomic_DNA"/>
</dbReference>
<accession>A0A4P6P5D2</accession>
<evidence type="ECO:0000313" key="2">
    <source>
        <dbReference type="Proteomes" id="UP000290244"/>
    </source>
</evidence>
<gene>
    <name evidence="1" type="ORF">EMK97_14090</name>
</gene>
<keyword evidence="2" id="KW-1185">Reference proteome</keyword>
<dbReference type="KEGG" id="lsd:EMK97_14090"/>
<dbReference type="Proteomes" id="UP000290244">
    <property type="component" value="Chromosome"/>
</dbReference>
<name>A0A4P6P5D2_9GAMM</name>
<proteinExistence type="predicted"/>
<sequence>MKSLSISQLLLALAMAYLAYAILSFTRELPAIITLVDDISPKVESITEEVALIREEISQVRQLVAKQTPAILTQVQDTLPVVEQVLAESQRYSSHIPQLLRQLEKIEQQVANVQTQLPQIYQLVDDVVLTTQATTAEVAKWRPHSQKYIEELAHARQDIPQYLTRVEHIVADAKTLGKETSSGLVSGFFKGVISLPFEVVSGLTGIVDSKSKSAKYLTATDVTLIQEHAVALLESQAQSQTIWQNVETGNRGRILKGNLKHRDKQPCHELTFINHFKGQKETLKELMCKNDQGLWQVI</sequence>